<dbReference type="KEGG" id="mmr:Mmar10_2766"/>
<evidence type="ECO:0000313" key="3">
    <source>
        <dbReference type="Proteomes" id="UP000001964"/>
    </source>
</evidence>
<proteinExistence type="predicted"/>
<dbReference type="Proteomes" id="UP000001964">
    <property type="component" value="Chromosome"/>
</dbReference>
<name>Q0AKZ5_MARMM</name>
<organism evidence="2 3">
    <name type="scientific">Maricaulis maris (strain MCS10)</name>
    <name type="common">Caulobacter maris</name>
    <dbReference type="NCBI Taxonomy" id="394221"/>
    <lineage>
        <taxon>Bacteria</taxon>
        <taxon>Pseudomonadati</taxon>
        <taxon>Pseudomonadota</taxon>
        <taxon>Alphaproteobacteria</taxon>
        <taxon>Maricaulales</taxon>
        <taxon>Maricaulaceae</taxon>
        <taxon>Maricaulis</taxon>
    </lineage>
</organism>
<feature type="region of interest" description="Disordered" evidence="1">
    <location>
        <begin position="122"/>
        <end position="148"/>
    </location>
</feature>
<evidence type="ECO:0000313" key="2">
    <source>
        <dbReference type="EMBL" id="ABI67048.1"/>
    </source>
</evidence>
<dbReference type="HOGENOM" id="CLU_1576627_0_0_5"/>
<keyword evidence="3" id="KW-1185">Reference proteome</keyword>
<reference evidence="2 3" key="1">
    <citation type="submission" date="2006-08" db="EMBL/GenBank/DDBJ databases">
        <title>Complete sequence of Maricaulis maris MCS10.</title>
        <authorList>
            <consortium name="US DOE Joint Genome Institute"/>
            <person name="Copeland A."/>
            <person name="Lucas S."/>
            <person name="Lapidus A."/>
            <person name="Barry K."/>
            <person name="Detter J.C."/>
            <person name="Glavina del Rio T."/>
            <person name="Hammon N."/>
            <person name="Israni S."/>
            <person name="Dalin E."/>
            <person name="Tice H."/>
            <person name="Pitluck S."/>
            <person name="Saunders E."/>
            <person name="Brettin T."/>
            <person name="Bruce D."/>
            <person name="Han C."/>
            <person name="Tapia R."/>
            <person name="Gilna P."/>
            <person name="Schmutz J."/>
            <person name="Larimer F."/>
            <person name="Land M."/>
            <person name="Hauser L."/>
            <person name="Kyrpides N."/>
            <person name="Mikhailova N."/>
            <person name="Viollier P."/>
            <person name="Stephens C."/>
            <person name="Richardson P."/>
        </authorList>
    </citation>
    <scope>NUCLEOTIDE SEQUENCE [LARGE SCALE GENOMIC DNA]</scope>
    <source>
        <strain evidence="2 3">MCS10</strain>
    </source>
</reference>
<evidence type="ECO:0000256" key="1">
    <source>
        <dbReference type="SAM" id="MobiDB-lite"/>
    </source>
</evidence>
<dbReference type="STRING" id="394221.Mmar10_2766"/>
<dbReference type="EMBL" id="CP000449">
    <property type="protein sequence ID" value="ABI67048.1"/>
    <property type="molecule type" value="Genomic_DNA"/>
</dbReference>
<gene>
    <name evidence="2" type="ordered locus">Mmar10_2766</name>
</gene>
<sequence length="169" mass="18539">MCVLAEQYIIYTMRLFMRLERLVQTVTILSLLLVVPASGAIGQARSAAADAGLSARYAGSRIYFDADPTYFNITVSVSGPNGYHGQVFSERRAPSFRLADFGEVADGLYHFEMTAATQTYAAEPSSREQAGYNGREPTAQRPREGVSFTGSFRVENGQVLVFDDADQET</sequence>
<protein>
    <submittedName>
        <fullName evidence="2">Uncharacterized protein</fullName>
    </submittedName>
</protein>
<dbReference type="AlphaFoldDB" id="Q0AKZ5"/>
<accession>Q0AKZ5</accession>